<dbReference type="Proteomes" id="UP000288859">
    <property type="component" value="Unassembled WGS sequence"/>
</dbReference>
<comment type="similarity">
    <text evidence="1">Belongs to the short-chain dehydrogenases/reductases (SDR) family.</text>
</comment>
<dbReference type="PRINTS" id="PR00080">
    <property type="entry name" value="SDRFAMILY"/>
</dbReference>
<dbReference type="SMART" id="SM00906">
    <property type="entry name" value="Fungal_trans"/>
    <property type="match status" value="1"/>
</dbReference>
<dbReference type="VEuPathDB" id="FungiDB:PV10_03120"/>
<dbReference type="PRINTS" id="PR00081">
    <property type="entry name" value="GDHRDH"/>
</dbReference>
<dbReference type="AlphaFoldDB" id="A0A438MTN7"/>
<feature type="region of interest" description="Disordered" evidence="5">
    <location>
        <begin position="990"/>
        <end position="1017"/>
    </location>
</feature>
<dbReference type="GO" id="GO:0006351">
    <property type="term" value="P:DNA-templated transcription"/>
    <property type="evidence" value="ECO:0007669"/>
    <property type="project" value="InterPro"/>
</dbReference>
<dbReference type="VEuPathDB" id="FungiDB:PV10_03119"/>
<dbReference type="Gene3D" id="3.40.50.720">
    <property type="entry name" value="NAD(P)-binding Rossmann-like Domain"/>
    <property type="match status" value="1"/>
</dbReference>
<sequence>MESVKNAVKEATSSSSPFEKGFKVPITHQDPPGKQGDLPIEPVNTKIPTEDGGLQTYKAAGKLQDKKALITGGDSGIGRAIAILYAMEGADSTIAYLPEEEEDAQETKRQVEKYGRSCHLISTDLRTFENNKKVAEFASQKMGTINILVNNAAYQMVQQDITDISNEQWTKTFDTNIHSFFFLSKLVVPHMKQGDVVINCASINAYIGRPDLLDYTSTKGAVVSFTRGLANQQMSKGIRVNAVCPGPVWTPLIPSTMDQSAQDQFTSPMGRPAQPSEIATCFVFLASSDSSMISGQSLHPNGGVIVNGKKKPAEEALLERLKQYEALLQSKGIHVDNPPVSGPSTSDEVSSMNNVPVPSPDYGLSGRAAPHLAEGSKSGVLFREGGQSRFVENILWTSVSNEFRPKAVLAEYSDDDGDSQSEAENSTDFLFGITPSSSNNQLQTFHPTHDNIFKLWQIFLDNINPMTKLIHQPTLHQSLVAAATRLDRVPKGLECLMFAIYTLAVFSLSDEECTTQLGEGRKPLLARYRYATRIALSKARYMSTSDLQVLQAFLFYLISMREDYDSRTLWTLSGVASRIAQGMGLHRDGSSIGIPPFDSELRRRAWWQLSILDFRSAELSGSGRFGDFGMSNTRIPSNVDDADMWPEMTEAPTPRTRPGEMIACLLRCEFGNFWKEKLMQKSMLGIDELRLVAPGGMNLAERDANVDELERRLEDKFLRYCDPSVPLQFLAIIIARGAVASMRLMAHHPRKYAKAEDVPPHERALLWRISIHLLEADNLVHSSKQLKRFTWHSRSYFIWQALIYVLHELASKTLGDEADRAWQLVDEVFLHHQEFITYNRKPLLAAVGSLCLKAYAAREMALRQSSNGVLPTSTPDYILSLRKQRLSVPSMRTDTDQKDWELKVASEETNGKFIDALSNIRPLYYPGSEPSRRAGPEVSGLQANPSYQPQPLGPDNVMFAPDPVLMQDVVLDDGTMDWAQWDALMEDFGMGQNSVDPGQQLSAPNYDPLPTGPGRGF</sequence>
<dbReference type="GO" id="GO:0008270">
    <property type="term" value="F:zinc ion binding"/>
    <property type="evidence" value="ECO:0007669"/>
    <property type="project" value="InterPro"/>
</dbReference>
<dbReference type="InterPro" id="IPR002347">
    <property type="entry name" value="SDR_fam"/>
</dbReference>
<gene>
    <name evidence="7" type="ORF">B0A52_09222</name>
</gene>
<keyword evidence="4" id="KW-0539">Nucleus</keyword>
<dbReference type="GO" id="GO:0003677">
    <property type="term" value="F:DNA binding"/>
    <property type="evidence" value="ECO:0007669"/>
    <property type="project" value="InterPro"/>
</dbReference>
<evidence type="ECO:0000256" key="1">
    <source>
        <dbReference type="ARBA" id="ARBA00006484"/>
    </source>
</evidence>
<feature type="domain" description="Xylanolytic transcriptional activator regulatory" evidence="6">
    <location>
        <begin position="569"/>
        <end position="642"/>
    </location>
</feature>
<evidence type="ECO:0000256" key="3">
    <source>
        <dbReference type="ARBA" id="ARBA00023002"/>
    </source>
</evidence>
<evidence type="ECO:0000256" key="5">
    <source>
        <dbReference type="SAM" id="MobiDB-lite"/>
    </source>
</evidence>
<dbReference type="EMBL" id="NAJM01000053">
    <property type="protein sequence ID" value="RVX67008.1"/>
    <property type="molecule type" value="Genomic_DNA"/>
</dbReference>
<protein>
    <recommendedName>
        <fullName evidence="6">Xylanolytic transcriptional activator regulatory domain-containing protein</fullName>
    </recommendedName>
</protein>
<dbReference type="InterPro" id="IPR036291">
    <property type="entry name" value="NAD(P)-bd_dom_sf"/>
</dbReference>
<dbReference type="OrthoDB" id="2269373at2759"/>
<organism evidence="7 8">
    <name type="scientific">Exophiala mesophila</name>
    <name type="common">Black yeast-like fungus</name>
    <dbReference type="NCBI Taxonomy" id="212818"/>
    <lineage>
        <taxon>Eukaryota</taxon>
        <taxon>Fungi</taxon>
        <taxon>Dikarya</taxon>
        <taxon>Ascomycota</taxon>
        <taxon>Pezizomycotina</taxon>
        <taxon>Eurotiomycetes</taxon>
        <taxon>Chaetothyriomycetidae</taxon>
        <taxon>Chaetothyriales</taxon>
        <taxon>Herpotrichiellaceae</taxon>
        <taxon>Exophiala</taxon>
    </lineage>
</organism>
<proteinExistence type="inferred from homology"/>
<evidence type="ECO:0000259" key="6">
    <source>
        <dbReference type="SMART" id="SM00906"/>
    </source>
</evidence>
<dbReference type="PROSITE" id="PS00061">
    <property type="entry name" value="ADH_SHORT"/>
    <property type="match status" value="1"/>
</dbReference>
<feature type="region of interest" description="Disordered" evidence="5">
    <location>
        <begin position="1"/>
        <end position="40"/>
    </location>
</feature>
<feature type="region of interest" description="Disordered" evidence="5">
    <location>
        <begin position="927"/>
        <end position="951"/>
    </location>
</feature>
<dbReference type="GO" id="GO:0016614">
    <property type="term" value="F:oxidoreductase activity, acting on CH-OH group of donors"/>
    <property type="evidence" value="ECO:0007669"/>
    <property type="project" value="UniProtKB-ARBA"/>
</dbReference>
<dbReference type="InterPro" id="IPR007219">
    <property type="entry name" value="XnlR_reg_dom"/>
</dbReference>
<evidence type="ECO:0000313" key="8">
    <source>
        <dbReference type="Proteomes" id="UP000288859"/>
    </source>
</evidence>
<dbReference type="Pfam" id="PF04082">
    <property type="entry name" value="Fungal_trans"/>
    <property type="match status" value="1"/>
</dbReference>
<dbReference type="Pfam" id="PF13561">
    <property type="entry name" value="adh_short_C2"/>
    <property type="match status" value="1"/>
</dbReference>
<dbReference type="FunFam" id="3.40.50.720:FF:000084">
    <property type="entry name" value="Short-chain dehydrogenase reductase"/>
    <property type="match status" value="1"/>
</dbReference>
<reference evidence="7 8" key="1">
    <citation type="submission" date="2017-03" db="EMBL/GenBank/DDBJ databases">
        <title>Genomes of endolithic fungi from Antarctica.</title>
        <authorList>
            <person name="Coleine C."/>
            <person name="Masonjones S."/>
            <person name="Stajich J.E."/>
        </authorList>
    </citation>
    <scope>NUCLEOTIDE SEQUENCE [LARGE SCALE GENOMIC DNA]</scope>
    <source>
        <strain evidence="7 8">CCFEE 6314</strain>
    </source>
</reference>
<accession>A0A438MTN7</accession>
<feature type="compositionally biased region" description="Polar residues" evidence="5">
    <location>
        <begin position="991"/>
        <end position="1003"/>
    </location>
</feature>
<dbReference type="PANTHER" id="PTHR48107:SF26">
    <property type="entry name" value="OXIDOREDUCTASE, SHORT-CHAIN DEHYDROGENASE_REDUCTASE FAMILY (AFU_ORTHOLOGUE AFUA_4G05870)"/>
    <property type="match status" value="1"/>
</dbReference>
<dbReference type="CDD" id="cd12148">
    <property type="entry name" value="fungal_TF_MHR"/>
    <property type="match status" value="1"/>
</dbReference>
<dbReference type="InterPro" id="IPR020904">
    <property type="entry name" value="Sc_DH/Rdtase_CS"/>
</dbReference>
<dbReference type="PANTHER" id="PTHR48107">
    <property type="entry name" value="NADPH-DEPENDENT ALDEHYDE REDUCTASE-LIKE PROTEIN, CHLOROPLASTIC-RELATED"/>
    <property type="match status" value="1"/>
</dbReference>
<dbReference type="SUPFAM" id="SSF51735">
    <property type="entry name" value="NAD(P)-binding Rossmann-fold domains"/>
    <property type="match status" value="1"/>
</dbReference>
<evidence type="ECO:0000256" key="4">
    <source>
        <dbReference type="ARBA" id="ARBA00023242"/>
    </source>
</evidence>
<evidence type="ECO:0000313" key="7">
    <source>
        <dbReference type="EMBL" id="RVX67008.1"/>
    </source>
</evidence>
<keyword evidence="3" id="KW-0560">Oxidoreductase</keyword>
<evidence type="ECO:0000256" key="2">
    <source>
        <dbReference type="ARBA" id="ARBA00022857"/>
    </source>
</evidence>
<name>A0A438MTN7_EXOME</name>
<comment type="caution">
    <text evidence="7">The sequence shown here is derived from an EMBL/GenBank/DDBJ whole genome shotgun (WGS) entry which is preliminary data.</text>
</comment>
<keyword evidence="2" id="KW-0521">NADP</keyword>